<evidence type="ECO:0000256" key="1">
    <source>
        <dbReference type="ARBA" id="ARBA00012513"/>
    </source>
</evidence>
<keyword evidence="4 9" id="KW-0547">Nucleotide-binding</keyword>
<dbReference type="InParanoid" id="A0A3N4KK08"/>
<evidence type="ECO:0000256" key="5">
    <source>
        <dbReference type="ARBA" id="ARBA00022777"/>
    </source>
</evidence>
<dbReference type="STRING" id="1392247.A0A3N4KK08"/>
<feature type="region of interest" description="Disordered" evidence="10">
    <location>
        <begin position="22"/>
        <end position="77"/>
    </location>
</feature>
<dbReference type="PANTHER" id="PTHR47634">
    <property type="entry name" value="PROTEIN KINASE DOMAIN-CONTAINING PROTEIN-RELATED"/>
    <property type="match status" value="1"/>
</dbReference>
<keyword evidence="3" id="KW-0808">Transferase</keyword>
<evidence type="ECO:0000256" key="8">
    <source>
        <dbReference type="ARBA" id="ARBA00048679"/>
    </source>
</evidence>
<dbReference type="GO" id="GO:0000245">
    <property type="term" value="P:spliceosomal complex assembly"/>
    <property type="evidence" value="ECO:0007669"/>
    <property type="project" value="TreeGrafter"/>
</dbReference>
<dbReference type="GO" id="GO:0004674">
    <property type="term" value="F:protein serine/threonine kinase activity"/>
    <property type="evidence" value="ECO:0007669"/>
    <property type="project" value="UniProtKB-KW"/>
</dbReference>
<evidence type="ECO:0000256" key="9">
    <source>
        <dbReference type="PROSITE-ProRule" id="PRU10141"/>
    </source>
</evidence>
<dbReference type="GO" id="GO:0005634">
    <property type="term" value="C:nucleus"/>
    <property type="evidence" value="ECO:0007669"/>
    <property type="project" value="TreeGrafter"/>
</dbReference>
<feature type="binding site" evidence="9">
    <location>
        <position position="139"/>
    </location>
    <ligand>
        <name>ATP</name>
        <dbReference type="ChEBI" id="CHEBI:30616"/>
    </ligand>
</feature>
<proteinExistence type="predicted"/>
<dbReference type="InterPro" id="IPR051334">
    <property type="entry name" value="SRPK"/>
</dbReference>
<name>A0A3N4KK08_9PEZI</name>
<protein>
    <recommendedName>
        <fullName evidence="1">non-specific serine/threonine protein kinase</fullName>
        <ecNumber evidence="1">2.7.11.1</ecNumber>
    </recommendedName>
</protein>
<reference evidence="11 12" key="1">
    <citation type="journal article" date="2018" name="Nat. Ecol. Evol.">
        <title>Pezizomycetes genomes reveal the molecular basis of ectomycorrhizal truffle lifestyle.</title>
        <authorList>
            <person name="Murat C."/>
            <person name="Payen T."/>
            <person name="Noel B."/>
            <person name="Kuo A."/>
            <person name="Morin E."/>
            <person name="Chen J."/>
            <person name="Kohler A."/>
            <person name="Krizsan K."/>
            <person name="Balestrini R."/>
            <person name="Da Silva C."/>
            <person name="Montanini B."/>
            <person name="Hainaut M."/>
            <person name="Levati E."/>
            <person name="Barry K.W."/>
            <person name="Belfiori B."/>
            <person name="Cichocki N."/>
            <person name="Clum A."/>
            <person name="Dockter R.B."/>
            <person name="Fauchery L."/>
            <person name="Guy J."/>
            <person name="Iotti M."/>
            <person name="Le Tacon F."/>
            <person name="Lindquist E.A."/>
            <person name="Lipzen A."/>
            <person name="Malagnac F."/>
            <person name="Mello A."/>
            <person name="Molinier V."/>
            <person name="Miyauchi S."/>
            <person name="Poulain J."/>
            <person name="Riccioni C."/>
            <person name="Rubini A."/>
            <person name="Sitrit Y."/>
            <person name="Splivallo R."/>
            <person name="Traeger S."/>
            <person name="Wang M."/>
            <person name="Zifcakova L."/>
            <person name="Wipf D."/>
            <person name="Zambonelli A."/>
            <person name="Paolocci F."/>
            <person name="Nowrousian M."/>
            <person name="Ottonello S."/>
            <person name="Baldrian P."/>
            <person name="Spatafora J.W."/>
            <person name="Henrissat B."/>
            <person name="Nagy L.G."/>
            <person name="Aury J.M."/>
            <person name="Wincker P."/>
            <person name="Grigoriev I.V."/>
            <person name="Bonfante P."/>
            <person name="Martin F.M."/>
        </authorList>
    </citation>
    <scope>NUCLEOTIDE SEQUENCE [LARGE SCALE GENOMIC DNA]</scope>
    <source>
        <strain evidence="11 12">CCBAS932</strain>
    </source>
</reference>
<dbReference type="SUPFAM" id="SSF56112">
    <property type="entry name" value="Protein kinase-like (PK-like)"/>
    <property type="match status" value="1"/>
</dbReference>
<dbReference type="GO" id="GO:0005737">
    <property type="term" value="C:cytoplasm"/>
    <property type="evidence" value="ECO:0007669"/>
    <property type="project" value="TreeGrafter"/>
</dbReference>
<dbReference type="Proteomes" id="UP000277580">
    <property type="component" value="Unassembled WGS sequence"/>
</dbReference>
<evidence type="ECO:0000256" key="4">
    <source>
        <dbReference type="ARBA" id="ARBA00022741"/>
    </source>
</evidence>
<dbReference type="EC" id="2.7.11.1" evidence="1"/>
<dbReference type="Gene3D" id="3.30.200.20">
    <property type="entry name" value="Phosphorylase Kinase, domain 1"/>
    <property type="match status" value="1"/>
</dbReference>
<organism evidence="11 12">
    <name type="scientific">Morchella conica CCBAS932</name>
    <dbReference type="NCBI Taxonomy" id="1392247"/>
    <lineage>
        <taxon>Eukaryota</taxon>
        <taxon>Fungi</taxon>
        <taxon>Dikarya</taxon>
        <taxon>Ascomycota</taxon>
        <taxon>Pezizomycotina</taxon>
        <taxon>Pezizomycetes</taxon>
        <taxon>Pezizales</taxon>
        <taxon>Morchellaceae</taxon>
        <taxon>Morchella</taxon>
    </lineage>
</organism>
<comment type="catalytic activity">
    <reaction evidence="8">
        <text>L-seryl-[protein] + ATP = O-phospho-L-seryl-[protein] + ADP + H(+)</text>
        <dbReference type="Rhea" id="RHEA:17989"/>
        <dbReference type="Rhea" id="RHEA-COMP:9863"/>
        <dbReference type="Rhea" id="RHEA-COMP:11604"/>
        <dbReference type="ChEBI" id="CHEBI:15378"/>
        <dbReference type="ChEBI" id="CHEBI:29999"/>
        <dbReference type="ChEBI" id="CHEBI:30616"/>
        <dbReference type="ChEBI" id="CHEBI:83421"/>
        <dbReference type="ChEBI" id="CHEBI:456216"/>
        <dbReference type="EC" id="2.7.11.1"/>
    </reaction>
</comment>
<dbReference type="PANTHER" id="PTHR47634:SF9">
    <property type="entry name" value="PROTEIN KINASE DOMAIN-CONTAINING PROTEIN-RELATED"/>
    <property type="match status" value="1"/>
</dbReference>
<dbReference type="GO" id="GO:0005524">
    <property type="term" value="F:ATP binding"/>
    <property type="evidence" value="ECO:0007669"/>
    <property type="project" value="UniProtKB-UniRule"/>
</dbReference>
<keyword evidence="5" id="KW-0418">Kinase</keyword>
<dbReference type="EMBL" id="ML119150">
    <property type="protein sequence ID" value="RPB09652.1"/>
    <property type="molecule type" value="Genomic_DNA"/>
</dbReference>
<evidence type="ECO:0000256" key="2">
    <source>
        <dbReference type="ARBA" id="ARBA00022527"/>
    </source>
</evidence>
<dbReference type="AlphaFoldDB" id="A0A3N4KK08"/>
<accession>A0A3N4KK08</accession>
<keyword evidence="2" id="KW-0723">Serine/threonine-protein kinase</keyword>
<dbReference type="GO" id="GO:0050684">
    <property type="term" value="P:regulation of mRNA processing"/>
    <property type="evidence" value="ECO:0007669"/>
    <property type="project" value="TreeGrafter"/>
</dbReference>
<keyword evidence="6 9" id="KW-0067">ATP-binding</keyword>
<evidence type="ECO:0000256" key="10">
    <source>
        <dbReference type="SAM" id="MobiDB-lite"/>
    </source>
</evidence>
<gene>
    <name evidence="11" type="ORF">P167DRAFT_526917</name>
</gene>
<dbReference type="OrthoDB" id="5979581at2759"/>
<dbReference type="InterPro" id="IPR011009">
    <property type="entry name" value="Kinase-like_dom_sf"/>
</dbReference>
<evidence type="ECO:0000256" key="6">
    <source>
        <dbReference type="ARBA" id="ARBA00022840"/>
    </source>
</evidence>
<comment type="catalytic activity">
    <reaction evidence="7">
        <text>L-threonyl-[protein] + ATP = O-phospho-L-threonyl-[protein] + ADP + H(+)</text>
        <dbReference type="Rhea" id="RHEA:46608"/>
        <dbReference type="Rhea" id="RHEA-COMP:11060"/>
        <dbReference type="Rhea" id="RHEA-COMP:11605"/>
        <dbReference type="ChEBI" id="CHEBI:15378"/>
        <dbReference type="ChEBI" id="CHEBI:30013"/>
        <dbReference type="ChEBI" id="CHEBI:30616"/>
        <dbReference type="ChEBI" id="CHEBI:61977"/>
        <dbReference type="ChEBI" id="CHEBI:456216"/>
        <dbReference type="EC" id="2.7.11.1"/>
    </reaction>
</comment>
<keyword evidence="12" id="KW-1185">Reference proteome</keyword>
<sequence length="211" mass="23443">MIPYCNLYNPSSNLANLHSFPVKEKEKTPPRSVQRPKSPLSAPAAAGATNLEFAGANNTRSESDDEEEEQQPERQIVPEATIQFYEEDIAEYRPGGYHPVQLGDTFNEKYEIVRKLGFGKFSTIWLAIDTTVERPVALKILKADSQGIELDVHEQETMNYAKSDDPNHVIGYLERFVHKGPNGDHVCLVFGRLGKGAVSGGERSPDAGRGW</sequence>
<evidence type="ECO:0000313" key="12">
    <source>
        <dbReference type="Proteomes" id="UP000277580"/>
    </source>
</evidence>
<evidence type="ECO:0000313" key="11">
    <source>
        <dbReference type="EMBL" id="RPB09652.1"/>
    </source>
</evidence>
<evidence type="ECO:0000256" key="3">
    <source>
        <dbReference type="ARBA" id="ARBA00022679"/>
    </source>
</evidence>
<dbReference type="PROSITE" id="PS00107">
    <property type="entry name" value="PROTEIN_KINASE_ATP"/>
    <property type="match status" value="1"/>
</dbReference>
<dbReference type="InterPro" id="IPR017441">
    <property type="entry name" value="Protein_kinase_ATP_BS"/>
</dbReference>
<evidence type="ECO:0000256" key="7">
    <source>
        <dbReference type="ARBA" id="ARBA00047899"/>
    </source>
</evidence>